<dbReference type="CDD" id="cd08010">
    <property type="entry name" value="MltG_like"/>
    <property type="match status" value="1"/>
</dbReference>
<feature type="transmembrane region" description="Helical" evidence="7">
    <location>
        <begin position="37"/>
        <end position="56"/>
    </location>
</feature>
<dbReference type="PANTHER" id="PTHR30518:SF2">
    <property type="entry name" value="ENDOLYTIC MUREIN TRANSGLYCOSYLASE"/>
    <property type="match status" value="1"/>
</dbReference>
<feature type="region of interest" description="Disordered" evidence="8">
    <location>
        <begin position="1"/>
        <end position="25"/>
    </location>
</feature>
<evidence type="ECO:0000256" key="1">
    <source>
        <dbReference type="ARBA" id="ARBA00022475"/>
    </source>
</evidence>
<dbReference type="Proteomes" id="UP001061302">
    <property type="component" value="Chromosome"/>
</dbReference>
<name>A0ABY6DKW1_9NEIS</name>
<evidence type="ECO:0000256" key="4">
    <source>
        <dbReference type="ARBA" id="ARBA00023136"/>
    </source>
</evidence>
<feature type="site" description="Important for catalytic activity" evidence="7">
    <location>
        <position position="242"/>
    </location>
</feature>
<evidence type="ECO:0000256" key="8">
    <source>
        <dbReference type="SAM" id="MobiDB-lite"/>
    </source>
</evidence>
<evidence type="ECO:0000256" key="2">
    <source>
        <dbReference type="ARBA" id="ARBA00022692"/>
    </source>
</evidence>
<evidence type="ECO:0000256" key="3">
    <source>
        <dbReference type="ARBA" id="ARBA00022989"/>
    </source>
</evidence>
<dbReference type="EMBL" id="CP106753">
    <property type="protein sequence ID" value="UXY15001.1"/>
    <property type="molecule type" value="Genomic_DNA"/>
</dbReference>
<keyword evidence="6 7" id="KW-0961">Cell wall biogenesis/degradation</keyword>
<gene>
    <name evidence="7 9" type="primary">mltG</name>
    <name evidence="9" type="ORF">N8I74_17030</name>
</gene>
<keyword evidence="3 7" id="KW-1133">Transmembrane helix</keyword>
<keyword evidence="1 7" id="KW-1003">Cell membrane</keyword>
<sequence length="358" mass="39072">MAARKTTPQANPKPRARRGAGRRPGSGGGFLRALRNLALLSLLGVLAVTALGYWYVTRPLPLAYPVTVTIGPGSVRATAAQLAQQRVIELPIAFRLLARLTGEDTRLKAGVYELKQPISMLDLLGKIARGEASQIAFTVIEGWSWRELRSALARQNRLKPEATLMSDAELLMALGIDAPALEGQFFPDTYYIAIGASDLQLLTRAHQRMRDKLAAAWQARDPQTPLKSPYEALILASIVEKETGSEVDRAMIAGVFSNRLRIGMRLQTDPTVIYGLGTAFDGNIRKRDLQADTPYNTYTRAGLPPTPIAMPGVAALMAAVRPAPSKALYFVARGDGSSHFSETLQEHNRAVDRYIRGK</sequence>
<dbReference type="Pfam" id="PF02618">
    <property type="entry name" value="YceG"/>
    <property type="match status" value="1"/>
</dbReference>
<evidence type="ECO:0000313" key="10">
    <source>
        <dbReference type="Proteomes" id="UP001061302"/>
    </source>
</evidence>
<accession>A0ABY6DKW1</accession>
<dbReference type="Gene3D" id="3.30.160.60">
    <property type="entry name" value="Classic Zinc Finger"/>
    <property type="match status" value="1"/>
</dbReference>
<keyword evidence="10" id="KW-1185">Reference proteome</keyword>
<keyword evidence="5 7" id="KW-0456">Lyase</keyword>
<dbReference type="InterPro" id="IPR003770">
    <property type="entry name" value="MLTG-like"/>
</dbReference>
<keyword evidence="4 7" id="KW-0472">Membrane</keyword>
<evidence type="ECO:0000256" key="5">
    <source>
        <dbReference type="ARBA" id="ARBA00023239"/>
    </source>
</evidence>
<comment type="catalytic activity">
    <reaction evidence="7">
        <text>a peptidoglycan chain = a peptidoglycan chain with N-acetyl-1,6-anhydromuramyl-[peptide] at the reducing end + a peptidoglycan chain with N-acetylglucosamine at the non-reducing end.</text>
        <dbReference type="EC" id="4.2.2.29"/>
    </reaction>
</comment>
<proteinExistence type="inferred from homology"/>
<comment type="subcellular location">
    <subcellularLocation>
        <location evidence="7">Cell inner membrane</location>
        <topology evidence="7">Single-pass membrane protein</topology>
    </subcellularLocation>
</comment>
<dbReference type="EC" id="4.2.2.29" evidence="7"/>
<keyword evidence="7" id="KW-0997">Cell inner membrane</keyword>
<keyword evidence="2 7" id="KW-0812">Transmembrane</keyword>
<feature type="compositionally biased region" description="Polar residues" evidence="8">
    <location>
        <begin position="1"/>
        <end position="10"/>
    </location>
</feature>
<comment type="function">
    <text evidence="7">Functions as a peptidoglycan terminase that cleaves nascent peptidoglycan strands endolytically to terminate their elongation.</text>
</comment>
<dbReference type="RefSeq" id="WP_263124362.1">
    <property type="nucleotide sequence ID" value="NZ_CP106753.1"/>
</dbReference>
<protein>
    <recommendedName>
        <fullName evidence="7">Endolytic murein transglycosylase</fullName>
        <ecNumber evidence="7">4.2.2.29</ecNumber>
    </recommendedName>
    <alternativeName>
        <fullName evidence="7">Peptidoglycan lytic transglycosylase</fullName>
    </alternativeName>
    <alternativeName>
        <fullName evidence="7">Peptidoglycan polymerization terminase</fullName>
    </alternativeName>
</protein>
<reference evidence="9" key="1">
    <citation type="submission" date="2022-10" db="EMBL/GenBank/DDBJ databases">
        <title>Chitiniphilus purpureus sp. nov., a novel chitin-degrading bacterium isolated from crawfish pond sediment.</title>
        <authorList>
            <person name="Li K."/>
        </authorList>
    </citation>
    <scope>NUCLEOTIDE SEQUENCE</scope>
    <source>
        <strain evidence="9">CD1</strain>
    </source>
</reference>
<comment type="similarity">
    <text evidence="7">Belongs to the transglycosylase MltG family.</text>
</comment>
<dbReference type="PANTHER" id="PTHR30518">
    <property type="entry name" value="ENDOLYTIC MUREIN TRANSGLYCOSYLASE"/>
    <property type="match status" value="1"/>
</dbReference>
<evidence type="ECO:0000256" key="6">
    <source>
        <dbReference type="ARBA" id="ARBA00023316"/>
    </source>
</evidence>
<organism evidence="9 10">
    <name type="scientific">Chitiniphilus purpureus</name>
    <dbReference type="NCBI Taxonomy" id="2981137"/>
    <lineage>
        <taxon>Bacteria</taxon>
        <taxon>Pseudomonadati</taxon>
        <taxon>Pseudomonadota</taxon>
        <taxon>Betaproteobacteria</taxon>
        <taxon>Neisseriales</taxon>
        <taxon>Chitinibacteraceae</taxon>
        <taxon>Chitiniphilus</taxon>
    </lineage>
</organism>
<evidence type="ECO:0000313" key="9">
    <source>
        <dbReference type="EMBL" id="UXY15001.1"/>
    </source>
</evidence>
<dbReference type="NCBIfam" id="TIGR00247">
    <property type="entry name" value="endolytic transglycosylase MltG"/>
    <property type="match status" value="1"/>
</dbReference>
<evidence type="ECO:0000256" key="7">
    <source>
        <dbReference type="HAMAP-Rule" id="MF_02065"/>
    </source>
</evidence>
<dbReference type="HAMAP" id="MF_02065">
    <property type="entry name" value="MltG"/>
    <property type="match status" value="1"/>
</dbReference>
<dbReference type="Gene3D" id="3.30.1490.480">
    <property type="entry name" value="Endolytic murein transglycosylase"/>
    <property type="match status" value="1"/>
</dbReference>